<dbReference type="OrthoDB" id="4228832at2"/>
<dbReference type="EMBL" id="RBDY01000053">
    <property type="protein sequence ID" value="RKN13145.1"/>
    <property type="molecule type" value="Genomic_DNA"/>
</dbReference>
<protein>
    <recommendedName>
        <fullName evidence="3">Phosphoribosyltransferase domain-containing protein</fullName>
    </recommendedName>
</protein>
<dbReference type="Proteomes" id="UP000268652">
    <property type="component" value="Unassembled WGS sequence"/>
</dbReference>
<dbReference type="AlphaFoldDB" id="A0A3A9VSX6"/>
<organism evidence="4 7">
    <name type="scientific">Streptomyces radicis</name>
    <dbReference type="NCBI Taxonomy" id="1750517"/>
    <lineage>
        <taxon>Bacteria</taxon>
        <taxon>Bacillati</taxon>
        <taxon>Actinomycetota</taxon>
        <taxon>Actinomycetes</taxon>
        <taxon>Kitasatosporales</taxon>
        <taxon>Streptomycetaceae</taxon>
        <taxon>Streptomyces</taxon>
    </lineage>
</organism>
<name>A0A3A9VSX6_9ACTN</name>
<sequence>MPPNRPAEVLRETRARHHAPEAPGTTWDAKRSAALEHARAIEVRADVRGKKILLVDDVFTTGLQMHAVSKLLLSHGAREVHGLVLARVVWCCSCCVVLFLSLGFAGSLGL</sequence>
<dbReference type="EMBL" id="RBDX01000054">
    <property type="protein sequence ID" value="RKN03263.1"/>
    <property type="molecule type" value="Genomic_DNA"/>
</dbReference>
<evidence type="ECO:0000313" key="6">
    <source>
        <dbReference type="Proteomes" id="UP000268652"/>
    </source>
</evidence>
<proteinExistence type="predicted"/>
<dbReference type="Gene3D" id="3.40.50.2020">
    <property type="match status" value="1"/>
</dbReference>
<accession>A0A3A9VSX6</accession>
<dbReference type="InterPro" id="IPR029057">
    <property type="entry name" value="PRTase-like"/>
</dbReference>
<keyword evidence="2" id="KW-0812">Transmembrane</keyword>
<comment type="caution">
    <text evidence="4">The sequence shown here is derived from an EMBL/GenBank/DDBJ whole genome shotgun (WGS) entry which is preliminary data.</text>
</comment>
<evidence type="ECO:0000256" key="1">
    <source>
        <dbReference type="SAM" id="MobiDB-lite"/>
    </source>
</evidence>
<dbReference type="RefSeq" id="WP_120700718.1">
    <property type="nucleotide sequence ID" value="NZ_RBDX01000054.1"/>
</dbReference>
<feature type="region of interest" description="Disordered" evidence="1">
    <location>
        <begin position="1"/>
        <end position="28"/>
    </location>
</feature>
<evidence type="ECO:0000313" key="7">
    <source>
        <dbReference type="Proteomes" id="UP000275024"/>
    </source>
</evidence>
<dbReference type="SUPFAM" id="SSF53271">
    <property type="entry name" value="PRTase-like"/>
    <property type="match status" value="1"/>
</dbReference>
<dbReference type="Pfam" id="PF00156">
    <property type="entry name" value="Pribosyltran"/>
    <property type="match status" value="1"/>
</dbReference>
<evidence type="ECO:0000313" key="5">
    <source>
        <dbReference type="EMBL" id="RKN13145.1"/>
    </source>
</evidence>
<gene>
    <name evidence="5" type="ORF">D7318_31780</name>
    <name evidence="4" type="ORF">D7319_31860</name>
</gene>
<dbReference type="CDD" id="cd06223">
    <property type="entry name" value="PRTases_typeI"/>
    <property type="match status" value="1"/>
</dbReference>
<feature type="domain" description="Phosphoribosyltransferase" evidence="3">
    <location>
        <begin position="37"/>
        <end position="86"/>
    </location>
</feature>
<reference evidence="6 7" key="1">
    <citation type="submission" date="2018-09" db="EMBL/GenBank/DDBJ databases">
        <title>Streptomyces sp. nov. DS1-2, an endophytic actinomycete isolated from roots of Dendrobium scabrilingue.</title>
        <authorList>
            <person name="Kuncharoen N."/>
            <person name="Kudo T."/>
            <person name="Ohkuma M."/>
            <person name="Yuki M."/>
            <person name="Tanasupawat S."/>
        </authorList>
    </citation>
    <scope>NUCLEOTIDE SEQUENCE [LARGE SCALE GENOMIC DNA]</scope>
    <source>
        <strain evidence="4 7">AZ1-7</strain>
        <strain evidence="5 6">DS1-2</strain>
    </source>
</reference>
<keyword evidence="2" id="KW-0472">Membrane</keyword>
<keyword evidence="2" id="KW-1133">Transmembrane helix</keyword>
<evidence type="ECO:0000256" key="2">
    <source>
        <dbReference type="SAM" id="Phobius"/>
    </source>
</evidence>
<feature type="transmembrane region" description="Helical" evidence="2">
    <location>
        <begin position="84"/>
        <end position="105"/>
    </location>
</feature>
<evidence type="ECO:0000259" key="3">
    <source>
        <dbReference type="Pfam" id="PF00156"/>
    </source>
</evidence>
<evidence type="ECO:0000313" key="4">
    <source>
        <dbReference type="EMBL" id="RKN03263.1"/>
    </source>
</evidence>
<dbReference type="Proteomes" id="UP000275024">
    <property type="component" value="Unassembled WGS sequence"/>
</dbReference>
<dbReference type="InterPro" id="IPR000836">
    <property type="entry name" value="PRTase_dom"/>
</dbReference>
<keyword evidence="6" id="KW-1185">Reference proteome</keyword>